<feature type="transmembrane region" description="Helical" evidence="1">
    <location>
        <begin position="223"/>
        <end position="247"/>
    </location>
</feature>
<name>A0AAD7C871_9AGAR</name>
<accession>A0AAD7C871</accession>
<reference evidence="2" key="1">
    <citation type="submission" date="2023-03" db="EMBL/GenBank/DDBJ databases">
        <title>Massive genome expansion in bonnet fungi (Mycena s.s.) driven by repeated elements and novel gene families across ecological guilds.</title>
        <authorList>
            <consortium name="Lawrence Berkeley National Laboratory"/>
            <person name="Harder C.B."/>
            <person name="Miyauchi S."/>
            <person name="Viragh M."/>
            <person name="Kuo A."/>
            <person name="Thoen E."/>
            <person name="Andreopoulos B."/>
            <person name="Lu D."/>
            <person name="Skrede I."/>
            <person name="Drula E."/>
            <person name="Henrissat B."/>
            <person name="Morin E."/>
            <person name="Kohler A."/>
            <person name="Barry K."/>
            <person name="LaButti K."/>
            <person name="Morin E."/>
            <person name="Salamov A."/>
            <person name="Lipzen A."/>
            <person name="Mereny Z."/>
            <person name="Hegedus B."/>
            <person name="Baldrian P."/>
            <person name="Stursova M."/>
            <person name="Weitz H."/>
            <person name="Taylor A."/>
            <person name="Grigoriev I.V."/>
            <person name="Nagy L.G."/>
            <person name="Martin F."/>
            <person name="Kauserud H."/>
        </authorList>
    </citation>
    <scope>NUCLEOTIDE SEQUENCE</scope>
    <source>
        <strain evidence="2">9284</strain>
    </source>
</reference>
<sequence>MPSNPNRPDLPEATLAVERATIVGGPISQMLFGIAICVFFQTMYHLIHNPPHRHERCNIPLIVLTFVIFALGTVFTCMDIWFLKVGFVDNRNFPGGPIPYLASRYGEADTVVPNSCAIVSDWIAGGFLLYRCFIVFHMNFAILVLPCPCKVGTRQISMGVMVLFQSSRPNADLWTRTTVNFGLPYYSLSAGLNVLITFMILFRLSLYRRSLQDTLGREQAASLPVASISAMLTESSLLYAVASILFLVPYGLESSLSNLFIPILIQAQLLAPLLIIYRVAKRQGWDKGTANRAPTTLCFNNTLPLTSTRETPHEASSGGEYDVLAIGLHTHDKESASSSVTAMGHEMDSSCY</sequence>
<evidence type="ECO:0000256" key="1">
    <source>
        <dbReference type="SAM" id="Phobius"/>
    </source>
</evidence>
<feature type="transmembrane region" description="Helical" evidence="1">
    <location>
        <begin position="20"/>
        <end position="40"/>
    </location>
</feature>
<protein>
    <submittedName>
        <fullName evidence="2">Uncharacterized protein</fullName>
    </submittedName>
</protein>
<keyword evidence="1" id="KW-0472">Membrane</keyword>
<dbReference type="AlphaFoldDB" id="A0AAD7C871"/>
<keyword evidence="3" id="KW-1185">Reference proteome</keyword>
<evidence type="ECO:0000313" key="3">
    <source>
        <dbReference type="Proteomes" id="UP001221142"/>
    </source>
</evidence>
<gene>
    <name evidence="2" type="ORF">FB45DRAFT_825857</name>
</gene>
<proteinExistence type="predicted"/>
<keyword evidence="1" id="KW-0812">Transmembrane</keyword>
<keyword evidence="1" id="KW-1133">Transmembrane helix</keyword>
<feature type="transmembrane region" description="Helical" evidence="1">
    <location>
        <begin position="61"/>
        <end position="83"/>
    </location>
</feature>
<feature type="transmembrane region" description="Helical" evidence="1">
    <location>
        <begin position="259"/>
        <end position="277"/>
    </location>
</feature>
<feature type="transmembrane region" description="Helical" evidence="1">
    <location>
        <begin position="183"/>
        <end position="202"/>
    </location>
</feature>
<dbReference type="EMBL" id="JARKIF010000004">
    <property type="protein sequence ID" value="KAJ7641561.1"/>
    <property type="molecule type" value="Genomic_DNA"/>
</dbReference>
<comment type="caution">
    <text evidence="2">The sequence shown here is derived from an EMBL/GenBank/DDBJ whole genome shotgun (WGS) entry which is preliminary data.</text>
</comment>
<evidence type="ECO:0000313" key="2">
    <source>
        <dbReference type="EMBL" id="KAJ7641561.1"/>
    </source>
</evidence>
<dbReference type="Proteomes" id="UP001221142">
    <property type="component" value="Unassembled WGS sequence"/>
</dbReference>
<organism evidence="2 3">
    <name type="scientific">Roridomyces roridus</name>
    <dbReference type="NCBI Taxonomy" id="1738132"/>
    <lineage>
        <taxon>Eukaryota</taxon>
        <taxon>Fungi</taxon>
        <taxon>Dikarya</taxon>
        <taxon>Basidiomycota</taxon>
        <taxon>Agaricomycotina</taxon>
        <taxon>Agaricomycetes</taxon>
        <taxon>Agaricomycetidae</taxon>
        <taxon>Agaricales</taxon>
        <taxon>Marasmiineae</taxon>
        <taxon>Mycenaceae</taxon>
        <taxon>Roridomyces</taxon>
    </lineage>
</organism>